<feature type="region of interest" description="Disordered" evidence="1">
    <location>
        <begin position="1"/>
        <end position="37"/>
    </location>
</feature>
<accession>B4MK48</accession>
<sequence>MPSQENIEIGLTATPTPPTSTTTTVPATEEPQNVRELSQTDHLNRRLLKSLLESMQTSVGPAVQTNEDDDNDSTNNDFEE</sequence>
<dbReference type="Proteomes" id="UP000007798">
    <property type="component" value="Unassembled WGS sequence"/>
</dbReference>
<feature type="compositionally biased region" description="Polar residues" evidence="1">
    <location>
        <begin position="53"/>
        <end position="65"/>
    </location>
</feature>
<dbReference type="AlphaFoldDB" id="B4MK48"/>
<gene>
    <name evidence="2" type="primary">Dwil\GK20681</name>
    <name evidence="2" type="ORF">Dwil_GK20681</name>
</gene>
<name>B4MK48_DROWI</name>
<dbReference type="PhylomeDB" id="B4MK48"/>
<organism evidence="2 3">
    <name type="scientific">Drosophila willistoni</name>
    <name type="common">Fruit fly</name>
    <dbReference type="NCBI Taxonomy" id="7260"/>
    <lineage>
        <taxon>Eukaryota</taxon>
        <taxon>Metazoa</taxon>
        <taxon>Ecdysozoa</taxon>
        <taxon>Arthropoda</taxon>
        <taxon>Hexapoda</taxon>
        <taxon>Insecta</taxon>
        <taxon>Pterygota</taxon>
        <taxon>Neoptera</taxon>
        <taxon>Endopterygota</taxon>
        <taxon>Diptera</taxon>
        <taxon>Brachycera</taxon>
        <taxon>Muscomorpha</taxon>
        <taxon>Ephydroidea</taxon>
        <taxon>Drosophilidae</taxon>
        <taxon>Drosophila</taxon>
        <taxon>Sophophora</taxon>
    </lineage>
</organism>
<dbReference type="KEGG" id="dwi:6638485"/>
<proteinExistence type="predicted"/>
<dbReference type="OrthoDB" id="7872104at2759"/>
<feature type="compositionally biased region" description="Low complexity" evidence="1">
    <location>
        <begin position="19"/>
        <end position="31"/>
    </location>
</feature>
<evidence type="ECO:0000313" key="3">
    <source>
        <dbReference type="Proteomes" id="UP000007798"/>
    </source>
</evidence>
<dbReference type="InParanoid" id="B4MK48"/>
<dbReference type="OMA" id="NMQASEG"/>
<dbReference type="HOGENOM" id="CLU_2640688_0_0_1"/>
<dbReference type="EMBL" id="CH963846">
    <property type="protein sequence ID" value="EDW72487.1"/>
    <property type="molecule type" value="Genomic_DNA"/>
</dbReference>
<feature type="region of interest" description="Disordered" evidence="1">
    <location>
        <begin position="52"/>
        <end position="80"/>
    </location>
</feature>
<evidence type="ECO:0000256" key="1">
    <source>
        <dbReference type="SAM" id="MobiDB-lite"/>
    </source>
</evidence>
<reference evidence="2 3" key="1">
    <citation type="journal article" date="2007" name="Nature">
        <title>Evolution of genes and genomes on the Drosophila phylogeny.</title>
        <authorList>
            <consortium name="Drosophila 12 Genomes Consortium"/>
            <person name="Clark A.G."/>
            <person name="Eisen M.B."/>
            <person name="Smith D.R."/>
            <person name="Bergman C.M."/>
            <person name="Oliver B."/>
            <person name="Markow T.A."/>
            <person name="Kaufman T.C."/>
            <person name="Kellis M."/>
            <person name="Gelbart W."/>
            <person name="Iyer V.N."/>
            <person name="Pollard D.A."/>
            <person name="Sackton T.B."/>
            <person name="Larracuente A.M."/>
            <person name="Singh N.D."/>
            <person name="Abad J.P."/>
            <person name="Abt D.N."/>
            <person name="Adryan B."/>
            <person name="Aguade M."/>
            <person name="Akashi H."/>
            <person name="Anderson W.W."/>
            <person name="Aquadro C.F."/>
            <person name="Ardell D.H."/>
            <person name="Arguello R."/>
            <person name="Artieri C.G."/>
            <person name="Barbash D.A."/>
            <person name="Barker D."/>
            <person name="Barsanti P."/>
            <person name="Batterham P."/>
            <person name="Batzoglou S."/>
            <person name="Begun D."/>
            <person name="Bhutkar A."/>
            <person name="Blanco E."/>
            <person name="Bosak S.A."/>
            <person name="Bradley R.K."/>
            <person name="Brand A.D."/>
            <person name="Brent M.R."/>
            <person name="Brooks A.N."/>
            <person name="Brown R.H."/>
            <person name="Butlin R.K."/>
            <person name="Caggese C."/>
            <person name="Calvi B.R."/>
            <person name="Bernardo de Carvalho A."/>
            <person name="Caspi A."/>
            <person name="Castrezana S."/>
            <person name="Celniker S.E."/>
            <person name="Chang J.L."/>
            <person name="Chapple C."/>
            <person name="Chatterji S."/>
            <person name="Chinwalla A."/>
            <person name="Civetta A."/>
            <person name="Clifton S.W."/>
            <person name="Comeron J.M."/>
            <person name="Costello J.C."/>
            <person name="Coyne J.A."/>
            <person name="Daub J."/>
            <person name="David R.G."/>
            <person name="Delcher A.L."/>
            <person name="Delehaunty K."/>
            <person name="Do C.B."/>
            <person name="Ebling H."/>
            <person name="Edwards K."/>
            <person name="Eickbush T."/>
            <person name="Evans J.D."/>
            <person name="Filipski A."/>
            <person name="Findeiss S."/>
            <person name="Freyhult E."/>
            <person name="Fulton L."/>
            <person name="Fulton R."/>
            <person name="Garcia A.C."/>
            <person name="Gardiner A."/>
            <person name="Garfield D.A."/>
            <person name="Garvin B.E."/>
            <person name="Gibson G."/>
            <person name="Gilbert D."/>
            <person name="Gnerre S."/>
            <person name="Godfrey J."/>
            <person name="Good R."/>
            <person name="Gotea V."/>
            <person name="Gravely B."/>
            <person name="Greenberg A.J."/>
            <person name="Griffiths-Jones S."/>
            <person name="Gross S."/>
            <person name="Guigo R."/>
            <person name="Gustafson E.A."/>
            <person name="Haerty W."/>
            <person name="Hahn M.W."/>
            <person name="Halligan D.L."/>
            <person name="Halpern A.L."/>
            <person name="Halter G.M."/>
            <person name="Han M.V."/>
            <person name="Heger A."/>
            <person name="Hillier L."/>
            <person name="Hinrichs A.S."/>
            <person name="Holmes I."/>
            <person name="Hoskins R.A."/>
            <person name="Hubisz M.J."/>
            <person name="Hultmark D."/>
            <person name="Huntley M.A."/>
            <person name="Jaffe D.B."/>
            <person name="Jagadeeshan S."/>
            <person name="Jeck W.R."/>
            <person name="Johnson J."/>
            <person name="Jones C.D."/>
            <person name="Jordan W.C."/>
            <person name="Karpen G.H."/>
            <person name="Kataoka E."/>
            <person name="Keightley P.D."/>
            <person name="Kheradpour P."/>
            <person name="Kirkness E.F."/>
            <person name="Koerich L.B."/>
            <person name="Kristiansen K."/>
            <person name="Kudrna D."/>
            <person name="Kulathinal R.J."/>
            <person name="Kumar S."/>
            <person name="Kwok R."/>
            <person name="Lander E."/>
            <person name="Langley C.H."/>
            <person name="Lapoint R."/>
            <person name="Lazzaro B.P."/>
            <person name="Lee S.J."/>
            <person name="Levesque L."/>
            <person name="Li R."/>
            <person name="Lin C.F."/>
            <person name="Lin M.F."/>
            <person name="Lindblad-Toh K."/>
            <person name="Llopart A."/>
            <person name="Long M."/>
            <person name="Low L."/>
            <person name="Lozovsky E."/>
            <person name="Lu J."/>
            <person name="Luo M."/>
            <person name="Machado C.A."/>
            <person name="Makalowski W."/>
            <person name="Marzo M."/>
            <person name="Matsuda M."/>
            <person name="Matzkin L."/>
            <person name="McAllister B."/>
            <person name="McBride C.S."/>
            <person name="McKernan B."/>
            <person name="McKernan K."/>
            <person name="Mendez-Lago M."/>
            <person name="Minx P."/>
            <person name="Mollenhauer M.U."/>
            <person name="Montooth K."/>
            <person name="Mount S.M."/>
            <person name="Mu X."/>
            <person name="Myers E."/>
            <person name="Negre B."/>
            <person name="Newfeld S."/>
            <person name="Nielsen R."/>
            <person name="Noor M.A."/>
            <person name="O'Grady P."/>
            <person name="Pachter L."/>
            <person name="Papaceit M."/>
            <person name="Parisi M.J."/>
            <person name="Parisi M."/>
            <person name="Parts L."/>
            <person name="Pedersen J.S."/>
            <person name="Pesole G."/>
            <person name="Phillippy A.M."/>
            <person name="Ponting C.P."/>
            <person name="Pop M."/>
            <person name="Porcelli D."/>
            <person name="Powell J.R."/>
            <person name="Prohaska S."/>
            <person name="Pruitt K."/>
            <person name="Puig M."/>
            <person name="Quesneville H."/>
            <person name="Ram K.R."/>
            <person name="Rand D."/>
            <person name="Rasmussen M.D."/>
            <person name="Reed L.K."/>
            <person name="Reenan R."/>
            <person name="Reily A."/>
            <person name="Remington K.A."/>
            <person name="Rieger T.T."/>
            <person name="Ritchie M.G."/>
            <person name="Robin C."/>
            <person name="Rogers Y.H."/>
            <person name="Rohde C."/>
            <person name="Rozas J."/>
            <person name="Rubenfield M.J."/>
            <person name="Ruiz A."/>
            <person name="Russo S."/>
            <person name="Salzberg S.L."/>
            <person name="Sanchez-Gracia A."/>
            <person name="Saranga D.J."/>
            <person name="Sato H."/>
            <person name="Schaeffer S.W."/>
            <person name="Schatz M.C."/>
            <person name="Schlenke T."/>
            <person name="Schwartz R."/>
            <person name="Segarra C."/>
            <person name="Singh R.S."/>
            <person name="Sirot L."/>
            <person name="Sirota M."/>
            <person name="Sisneros N.B."/>
            <person name="Smith C.D."/>
            <person name="Smith T.F."/>
            <person name="Spieth J."/>
            <person name="Stage D.E."/>
            <person name="Stark A."/>
            <person name="Stephan W."/>
            <person name="Strausberg R.L."/>
            <person name="Strempel S."/>
            <person name="Sturgill D."/>
            <person name="Sutton G."/>
            <person name="Sutton G.G."/>
            <person name="Tao W."/>
            <person name="Teichmann S."/>
            <person name="Tobari Y.N."/>
            <person name="Tomimura Y."/>
            <person name="Tsolas J.M."/>
            <person name="Valente V.L."/>
            <person name="Venter E."/>
            <person name="Venter J.C."/>
            <person name="Vicario S."/>
            <person name="Vieira F.G."/>
            <person name="Vilella A.J."/>
            <person name="Villasante A."/>
            <person name="Walenz B."/>
            <person name="Wang J."/>
            <person name="Wasserman M."/>
            <person name="Watts T."/>
            <person name="Wilson D."/>
            <person name="Wilson R.K."/>
            <person name="Wing R.A."/>
            <person name="Wolfner M.F."/>
            <person name="Wong A."/>
            <person name="Wong G.K."/>
            <person name="Wu C.I."/>
            <person name="Wu G."/>
            <person name="Yamamoto D."/>
            <person name="Yang H.P."/>
            <person name="Yang S.P."/>
            <person name="Yorke J.A."/>
            <person name="Yoshida K."/>
            <person name="Zdobnov E."/>
            <person name="Zhang P."/>
            <person name="Zhang Y."/>
            <person name="Zimin A.V."/>
            <person name="Baldwin J."/>
            <person name="Abdouelleil A."/>
            <person name="Abdulkadir J."/>
            <person name="Abebe A."/>
            <person name="Abera B."/>
            <person name="Abreu J."/>
            <person name="Acer S.C."/>
            <person name="Aftuck L."/>
            <person name="Alexander A."/>
            <person name="An P."/>
            <person name="Anderson E."/>
            <person name="Anderson S."/>
            <person name="Arachi H."/>
            <person name="Azer M."/>
            <person name="Bachantsang P."/>
            <person name="Barry A."/>
            <person name="Bayul T."/>
            <person name="Berlin A."/>
            <person name="Bessette D."/>
            <person name="Bloom T."/>
            <person name="Blye J."/>
            <person name="Boguslavskiy L."/>
            <person name="Bonnet C."/>
            <person name="Boukhgalter B."/>
            <person name="Bourzgui I."/>
            <person name="Brown A."/>
            <person name="Cahill P."/>
            <person name="Channer S."/>
            <person name="Cheshatsang Y."/>
            <person name="Chuda L."/>
            <person name="Citroen M."/>
            <person name="Collymore A."/>
            <person name="Cooke P."/>
            <person name="Costello M."/>
            <person name="D'Aco K."/>
            <person name="Daza R."/>
            <person name="De Haan G."/>
            <person name="DeGray S."/>
            <person name="DeMaso C."/>
            <person name="Dhargay N."/>
            <person name="Dooley K."/>
            <person name="Dooley E."/>
            <person name="Doricent M."/>
            <person name="Dorje P."/>
            <person name="Dorjee K."/>
            <person name="Dupes A."/>
            <person name="Elong R."/>
            <person name="Falk J."/>
            <person name="Farina A."/>
            <person name="Faro S."/>
            <person name="Ferguson D."/>
            <person name="Fisher S."/>
            <person name="Foley C.D."/>
            <person name="Franke A."/>
            <person name="Friedrich D."/>
            <person name="Gadbois L."/>
            <person name="Gearin G."/>
            <person name="Gearin C.R."/>
            <person name="Giannoukos G."/>
            <person name="Goode T."/>
            <person name="Graham J."/>
            <person name="Grandbois E."/>
            <person name="Grewal S."/>
            <person name="Gyaltsen K."/>
            <person name="Hafez N."/>
            <person name="Hagos B."/>
            <person name="Hall J."/>
            <person name="Henson C."/>
            <person name="Hollinger A."/>
            <person name="Honan T."/>
            <person name="Huard M.D."/>
            <person name="Hughes L."/>
            <person name="Hurhula B."/>
            <person name="Husby M.E."/>
            <person name="Kamat A."/>
            <person name="Kanga B."/>
            <person name="Kashin S."/>
            <person name="Khazanovich D."/>
            <person name="Kisner P."/>
            <person name="Lance K."/>
            <person name="Lara M."/>
            <person name="Lee W."/>
            <person name="Lennon N."/>
            <person name="Letendre F."/>
            <person name="LeVine R."/>
            <person name="Lipovsky A."/>
            <person name="Liu X."/>
            <person name="Liu J."/>
            <person name="Liu S."/>
            <person name="Lokyitsang T."/>
            <person name="Lokyitsang Y."/>
            <person name="Lubonja R."/>
            <person name="Lui A."/>
            <person name="MacDonald P."/>
            <person name="Magnisalis V."/>
            <person name="Maru K."/>
            <person name="Matthews C."/>
            <person name="McCusker W."/>
            <person name="McDonough S."/>
            <person name="Mehta T."/>
            <person name="Meldrim J."/>
            <person name="Meneus L."/>
            <person name="Mihai O."/>
            <person name="Mihalev A."/>
            <person name="Mihova T."/>
            <person name="Mittelman R."/>
            <person name="Mlenga V."/>
            <person name="Montmayeur A."/>
            <person name="Mulrain L."/>
            <person name="Navidi A."/>
            <person name="Naylor J."/>
            <person name="Negash T."/>
            <person name="Nguyen T."/>
            <person name="Nguyen N."/>
            <person name="Nicol R."/>
            <person name="Norbu C."/>
            <person name="Norbu N."/>
            <person name="Novod N."/>
            <person name="O'Neill B."/>
            <person name="Osman S."/>
            <person name="Markiewicz E."/>
            <person name="Oyono O.L."/>
            <person name="Patti C."/>
            <person name="Phunkhang P."/>
            <person name="Pierre F."/>
            <person name="Priest M."/>
            <person name="Raghuraman S."/>
            <person name="Rege F."/>
            <person name="Reyes R."/>
            <person name="Rise C."/>
            <person name="Rogov P."/>
            <person name="Ross K."/>
            <person name="Ryan E."/>
            <person name="Settipalli S."/>
            <person name="Shea T."/>
            <person name="Sherpa N."/>
            <person name="Shi L."/>
            <person name="Shih D."/>
            <person name="Sparrow T."/>
            <person name="Spaulding J."/>
            <person name="Stalker J."/>
            <person name="Stange-Thomann N."/>
            <person name="Stavropoulos S."/>
            <person name="Stone C."/>
            <person name="Strader C."/>
            <person name="Tesfaye S."/>
            <person name="Thomson T."/>
            <person name="Thoulutsang Y."/>
            <person name="Thoulutsang D."/>
            <person name="Topham K."/>
            <person name="Topping I."/>
            <person name="Tsamla T."/>
            <person name="Vassiliev H."/>
            <person name="Vo A."/>
            <person name="Wangchuk T."/>
            <person name="Wangdi T."/>
            <person name="Weiand M."/>
            <person name="Wilkinson J."/>
            <person name="Wilson A."/>
            <person name="Yadav S."/>
            <person name="Young G."/>
            <person name="Yu Q."/>
            <person name="Zembek L."/>
            <person name="Zhong D."/>
            <person name="Zimmer A."/>
            <person name="Zwirko Z."/>
            <person name="Jaffe D.B."/>
            <person name="Alvarez P."/>
            <person name="Brockman W."/>
            <person name="Butler J."/>
            <person name="Chin C."/>
            <person name="Gnerre S."/>
            <person name="Grabherr M."/>
            <person name="Kleber M."/>
            <person name="Mauceli E."/>
            <person name="MacCallum I."/>
        </authorList>
    </citation>
    <scope>NUCLEOTIDE SEQUENCE [LARGE SCALE GENOMIC DNA]</scope>
    <source>
        <strain evidence="3">Tucson 14030-0811.24</strain>
    </source>
</reference>
<evidence type="ECO:0000313" key="2">
    <source>
        <dbReference type="EMBL" id="EDW72487.1"/>
    </source>
</evidence>
<protein>
    <submittedName>
        <fullName evidence="2">Uncharacterized protein</fullName>
    </submittedName>
</protein>
<feature type="compositionally biased region" description="Acidic residues" evidence="1">
    <location>
        <begin position="66"/>
        <end position="80"/>
    </location>
</feature>
<keyword evidence="3" id="KW-1185">Reference proteome</keyword>